<dbReference type="InterPro" id="IPR005225">
    <property type="entry name" value="Small_GTP-bd"/>
</dbReference>
<dbReference type="InterPro" id="IPR006073">
    <property type="entry name" value="GTP-bd"/>
</dbReference>
<evidence type="ECO:0000256" key="3">
    <source>
        <dbReference type="SAM" id="Coils"/>
    </source>
</evidence>
<dbReference type="InterPro" id="IPR004095">
    <property type="entry name" value="TGS"/>
</dbReference>
<organism evidence="10">
    <name type="scientific">Brugia pahangi</name>
    <name type="common">Filarial nematode worm</name>
    <dbReference type="NCBI Taxonomy" id="6280"/>
    <lineage>
        <taxon>Eukaryota</taxon>
        <taxon>Metazoa</taxon>
        <taxon>Ecdysozoa</taxon>
        <taxon>Nematoda</taxon>
        <taxon>Chromadorea</taxon>
        <taxon>Rhabditida</taxon>
        <taxon>Spirurina</taxon>
        <taxon>Spiruromorpha</taxon>
        <taxon>Filarioidea</taxon>
        <taxon>Onchocercidae</taxon>
        <taxon>Brugia</taxon>
    </lineage>
</organism>
<name>A0A0N4TW55_BRUPA</name>
<dbReference type="InterPro" id="IPR012676">
    <property type="entry name" value="TGS-like"/>
</dbReference>
<dbReference type="GO" id="GO:0003924">
    <property type="term" value="F:GTPase activity"/>
    <property type="evidence" value="ECO:0007669"/>
    <property type="project" value="InterPro"/>
</dbReference>
<evidence type="ECO:0000256" key="1">
    <source>
        <dbReference type="ARBA" id="ARBA00022741"/>
    </source>
</evidence>
<protein>
    <submittedName>
        <fullName evidence="10">CID domain-containing protein</fullName>
    </submittedName>
</protein>
<reference evidence="10" key="1">
    <citation type="submission" date="2017-02" db="UniProtKB">
        <authorList>
            <consortium name="WormBaseParasite"/>
        </authorList>
    </citation>
    <scope>IDENTIFICATION</scope>
</reference>
<dbReference type="InterPro" id="IPR031662">
    <property type="entry name" value="GTP-binding_2"/>
</dbReference>
<dbReference type="Gene3D" id="1.25.40.90">
    <property type="match status" value="1"/>
</dbReference>
<feature type="domain" description="CID" evidence="5">
    <location>
        <begin position="1"/>
        <end position="145"/>
    </location>
</feature>
<dbReference type="PROSITE" id="PS51391">
    <property type="entry name" value="CID"/>
    <property type="match status" value="1"/>
</dbReference>
<dbReference type="SMART" id="SM00582">
    <property type="entry name" value="RPR"/>
    <property type="match status" value="1"/>
</dbReference>
<evidence type="ECO:0000313" key="10">
    <source>
        <dbReference type="WBParaSite" id="BPAG_0001315401-mRNA-1"/>
    </source>
</evidence>
<dbReference type="PROSITE" id="PS51710">
    <property type="entry name" value="G_OBG"/>
    <property type="match status" value="1"/>
</dbReference>
<dbReference type="InterPro" id="IPR032337">
    <property type="entry name" value="RPRD1A/B_C"/>
</dbReference>
<keyword evidence="3" id="KW-0175">Coiled coil</keyword>
<dbReference type="NCBIfam" id="TIGR00231">
    <property type="entry name" value="small_GTP"/>
    <property type="match status" value="1"/>
</dbReference>
<dbReference type="Pfam" id="PF02824">
    <property type="entry name" value="TGS"/>
    <property type="match status" value="1"/>
</dbReference>
<evidence type="ECO:0000256" key="2">
    <source>
        <dbReference type="ARBA" id="ARBA00023134"/>
    </source>
</evidence>
<dbReference type="Gene3D" id="6.10.250.2560">
    <property type="match status" value="1"/>
</dbReference>
<dbReference type="SUPFAM" id="SSF52540">
    <property type="entry name" value="P-loop containing nucleoside triphosphate hydrolases"/>
    <property type="match status" value="1"/>
</dbReference>
<dbReference type="Pfam" id="PF01926">
    <property type="entry name" value="MMR_HSR1"/>
    <property type="match status" value="1"/>
</dbReference>
<proteinExistence type="predicted"/>
<keyword evidence="2" id="KW-0342">GTP-binding</keyword>
<dbReference type="SUPFAM" id="SSF81271">
    <property type="entry name" value="TGS-like"/>
    <property type="match status" value="1"/>
</dbReference>
<dbReference type="FunFam" id="3.40.50.300:FF:000740">
    <property type="entry name" value="Putative GTP-binding protein 1"/>
    <property type="match status" value="1"/>
</dbReference>
<dbReference type="InterPro" id="IPR027417">
    <property type="entry name" value="P-loop_NTPase"/>
</dbReference>
<dbReference type="Pfam" id="PF16897">
    <property type="entry name" value="MMR_HSR1_Xtn"/>
    <property type="match status" value="1"/>
</dbReference>
<gene>
    <name evidence="8" type="ORF">BPAG_LOCUS13082</name>
</gene>
<feature type="coiled-coil region" evidence="3">
    <location>
        <begin position="312"/>
        <end position="339"/>
    </location>
</feature>
<dbReference type="InterPro" id="IPR008942">
    <property type="entry name" value="ENTH_VHS"/>
</dbReference>
<dbReference type="CDD" id="cd01896">
    <property type="entry name" value="DRG"/>
    <property type="match status" value="1"/>
</dbReference>
<dbReference type="InterPro" id="IPR045001">
    <property type="entry name" value="DRG"/>
</dbReference>
<keyword evidence="1" id="KW-0547">Nucleotide-binding</keyword>
<accession>A0A0N4TW55</accession>
<dbReference type="FunFam" id="3.10.20.30:FF:000016">
    <property type="entry name" value="Developmentally-regulated GTP-binding protein 2"/>
    <property type="match status" value="1"/>
</dbReference>
<dbReference type="Gene3D" id="3.10.20.30">
    <property type="match status" value="1"/>
</dbReference>
<evidence type="ECO:0000259" key="5">
    <source>
        <dbReference type="PROSITE" id="PS51391"/>
    </source>
</evidence>
<sequence>MSRRLQTLNTTQQSVQMMSMWLLHHQKSHAETIVKVWLQLYAEGMLLVKSTLYDHVQEIKKETKPVRLINLLYLANDVIQNSRKHCPHFMGMFYENLEPAFRHVSLHADADAVVAMKKILRVFRERQIYSDVKVDRLMNAVTSSLTGIRLVEFNIELGGTILSTENIQKSRQTPTTPPIVAKTVDSPHLSTPTVDADSPEPKKSKMDSENFDIKVMTRVTEDVISLLKKLEDPPSADAETRQLIASFPETIANPALLKPIRNESQAMELLKKIKEAEPVVKEYCKRLAAEMEDRRFLQQLLPEYFGFLKASAVRNDEMLRSVREKVEKLEQEKTSVKEHFDSLPDLADLPSSALPPLPSLGELFKSGKNENEDNVEVLEMGIVEKIQEIEREISRTQKNKATEYHLGLLKAKLAKYRQQLLEPTTKGGTSKGDGFDVMKSGDARVAMVGFPSVGKSTLLSSLTTTESVAASYEFTTLTCIPGVIEYEGANIQLLDLPGIIEGAAQGKGRGRQVIAVARTADIILMMLDAAKGEMQKALLSKELESMGIRLNKKPPLIYFKQKKIGGVKFTHMVPLTHCNEKLVMTVLHEYKIFNADVVFRADCTVDELIDVIQGNRVYLPCLYVYNKIDQISMEEVDRLARLEHSIVISCEMKLNMDYMVEKIWEYLALIRIYTKKPGNAPDLGPRDGLILRRGATIEHACHALHRNLSASFRYAIVWGTSAKFSPQRVGIHHKLHHEDVVQIVKK</sequence>
<evidence type="ECO:0000259" key="7">
    <source>
        <dbReference type="PROSITE" id="PS51880"/>
    </source>
</evidence>
<dbReference type="Gene3D" id="6.10.140.1070">
    <property type="match status" value="2"/>
</dbReference>
<dbReference type="InterPro" id="IPR006569">
    <property type="entry name" value="CID_dom"/>
</dbReference>
<feature type="domain" description="TGS" evidence="7">
    <location>
        <begin position="668"/>
        <end position="745"/>
    </location>
</feature>
<dbReference type="EMBL" id="UZAD01013351">
    <property type="protein sequence ID" value="VDN94268.1"/>
    <property type="molecule type" value="Genomic_DNA"/>
</dbReference>
<dbReference type="InterPro" id="IPR012675">
    <property type="entry name" value="Beta-grasp_dom_sf"/>
</dbReference>
<reference evidence="8 9" key="2">
    <citation type="submission" date="2018-11" db="EMBL/GenBank/DDBJ databases">
        <authorList>
            <consortium name="Pathogen Informatics"/>
        </authorList>
    </citation>
    <scope>NUCLEOTIDE SEQUENCE [LARGE SCALE GENOMIC DNA]</scope>
</reference>
<dbReference type="Pfam" id="PF04818">
    <property type="entry name" value="CID"/>
    <property type="match status" value="1"/>
</dbReference>
<dbReference type="Pfam" id="PF16566">
    <property type="entry name" value="CREPT"/>
    <property type="match status" value="1"/>
</dbReference>
<feature type="domain" description="OBG-type G" evidence="6">
    <location>
        <begin position="443"/>
        <end position="668"/>
    </location>
</feature>
<dbReference type="InterPro" id="IPR031167">
    <property type="entry name" value="G_OBG"/>
</dbReference>
<dbReference type="AlphaFoldDB" id="A0A0N4TW55"/>
<dbReference type="GO" id="GO:0005525">
    <property type="term" value="F:GTP binding"/>
    <property type="evidence" value="ECO:0007669"/>
    <property type="project" value="UniProtKB-KW"/>
</dbReference>
<evidence type="ECO:0000313" key="8">
    <source>
        <dbReference type="EMBL" id="VDN94268.1"/>
    </source>
</evidence>
<dbReference type="STRING" id="6280.A0A0N4TW55"/>
<evidence type="ECO:0000259" key="6">
    <source>
        <dbReference type="PROSITE" id="PS51710"/>
    </source>
</evidence>
<evidence type="ECO:0000256" key="4">
    <source>
        <dbReference type="SAM" id="MobiDB-lite"/>
    </source>
</evidence>
<dbReference type="PROSITE" id="PS51880">
    <property type="entry name" value="TGS"/>
    <property type="match status" value="1"/>
</dbReference>
<dbReference type="CDD" id="cd17231">
    <property type="entry name" value="TGS_DRG2"/>
    <property type="match status" value="1"/>
</dbReference>
<dbReference type="PANTHER" id="PTHR43127">
    <property type="entry name" value="DEVELOPMENTALLY-REGULATED GTP-BINDING PROTEIN 2"/>
    <property type="match status" value="1"/>
</dbReference>
<dbReference type="InterPro" id="IPR006074">
    <property type="entry name" value="GTP1-OBG_CS"/>
</dbReference>
<dbReference type="WBParaSite" id="BPAG_0001315401-mRNA-1">
    <property type="protein sequence ID" value="BPAG_0001315401-mRNA-1"/>
    <property type="gene ID" value="BPAG_0001315401"/>
</dbReference>
<dbReference type="PRINTS" id="PR00326">
    <property type="entry name" value="GTP1OBG"/>
</dbReference>
<feature type="region of interest" description="Disordered" evidence="4">
    <location>
        <begin position="184"/>
        <end position="207"/>
    </location>
</feature>
<keyword evidence="9" id="KW-1185">Reference proteome</keyword>
<evidence type="ECO:0000313" key="9">
    <source>
        <dbReference type="Proteomes" id="UP000278627"/>
    </source>
</evidence>
<dbReference type="Proteomes" id="UP000278627">
    <property type="component" value="Unassembled WGS sequence"/>
</dbReference>
<dbReference type="PROSITE" id="PS00905">
    <property type="entry name" value="GTP1_OBG"/>
    <property type="match status" value="1"/>
</dbReference>